<gene>
    <name evidence="2" type="ORF">GA0070564_104120</name>
</gene>
<accession>A0A1C4YJ95</accession>
<keyword evidence="3" id="KW-1185">Reference proteome</keyword>
<feature type="region of interest" description="Disordered" evidence="1">
    <location>
        <begin position="1"/>
        <end position="32"/>
    </location>
</feature>
<evidence type="ECO:0000256" key="1">
    <source>
        <dbReference type="SAM" id="MobiDB-lite"/>
    </source>
</evidence>
<dbReference type="Proteomes" id="UP000199504">
    <property type="component" value="Unassembled WGS sequence"/>
</dbReference>
<feature type="compositionally biased region" description="Basic and acidic residues" evidence="1">
    <location>
        <begin position="1"/>
        <end position="11"/>
    </location>
</feature>
<reference evidence="3" key="1">
    <citation type="submission" date="2016-06" db="EMBL/GenBank/DDBJ databases">
        <authorList>
            <person name="Varghese N."/>
            <person name="Submissions Spin"/>
        </authorList>
    </citation>
    <scope>NUCLEOTIDE SEQUENCE [LARGE SCALE GENOMIC DNA]</scope>
    <source>
        <strain evidence="3">DSM 44830</strain>
    </source>
</reference>
<organism evidence="2 3">
    <name type="scientific">Micromonospora mirobrigensis</name>
    <dbReference type="NCBI Taxonomy" id="262898"/>
    <lineage>
        <taxon>Bacteria</taxon>
        <taxon>Bacillati</taxon>
        <taxon>Actinomycetota</taxon>
        <taxon>Actinomycetes</taxon>
        <taxon>Micromonosporales</taxon>
        <taxon>Micromonosporaceae</taxon>
        <taxon>Micromonospora</taxon>
    </lineage>
</organism>
<dbReference type="STRING" id="262898.GA0070564_104120"/>
<proteinExistence type="predicted"/>
<evidence type="ECO:0000313" key="3">
    <source>
        <dbReference type="Proteomes" id="UP000199504"/>
    </source>
</evidence>
<dbReference type="AlphaFoldDB" id="A0A1C4YJ95"/>
<name>A0A1C4YJ95_9ACTN</name>
<protein>
    <submittedName>
        <fullName evidence="2">Uncharacterized protein</fullName>
    </submittedName>
</protein>
<evidence type="ECO:0000313" key="2">
    <source>
        <dbReference type="EMBL" id="SCF20730.1"/>
    </source>
</evidence>
<sequence>MDLRDPVDGGRVDAVVGDQDGGGAPDPRPAEVLSLFGPQRERLHVRARLS</sequence>
<dbReference type="EMBL" id="FMCX01000004">
    <property type="protein sequence ID" value="SCF20730.1"/>
    <property type="molecule type" value="Genomic_DNA"/>
</dbReference>